<keyword evidence="8" id="KW-0067">ATP-binding</keyword>
<feature type="region of interest" description="Disordered" evidence="6">
    <location>
        <begin position="337"/>
        <end position="371"/>
    </location>
</feature>
<evidence type="ECO:0000256" key="6">
    <source>
        <dbReference type="SAM" id="MobiDB-lite"/>
    </source>
</evidence>
<dbReference type="Gene3D" id="3.30.565.10">
    <property type="entry name" value="Histidine kinase-like ATPase, C-terminal domain"/>
    <property type="match status" value="1"/>
</dbReference>
<keyword evidence="4" id="KW-0418">Kinase</keyword>
<keyword evidence="3" id="KW-0808">Transferase</keyword>
<organism evidence="8 9">
    <name type="scientific">Paratrimastix pyriformis</name>
    <dbReference type="NCBI Taxonomy" id="342808"/>
    <lineage>
        <taxon>Eukaryota</taxon>
        <taxon>Metamonada</taxon>
        <taxon>Preaxostyla</taxon>
        <taxon>Paratrimastigidae</taxon>
        <taxon>Paratrimastix</taxon>
    </lineage>
</organism>
<evidence type="ECO:0000256" key="1">
    <source>
        <dbReference type="ARBA" id="ARBA00000085"/>
    </source>
</evidence>
<feature type="domain" description="Histidine kinase" evidence="7">
    <location>
        <begin position="215"/>
        <end position="322"/>
    </location>
</feature>
<dbReference type="GO" id="GO:0005524">
    <property type="term" value="F:ATP binding"/>
    <property type="evidence" value="ECO:0007669"/>
    <property type="project" value="UniProtKB-KW"/>
</dbReference>
<dbReference type="SUPFAM" id="SSF55874">
    <property type="entry name" value="ATPase domain of HSP90 chaperone/DNA topoisomerase II/histidine kinase"/>
    <property type="match status" value="1"/>
</dbReference>
<proteinExistence type="predicted"/>
<evidence type="ECO:0000256" key="5">
    <source>
        <dbReference type="ARBA" id="ARBA00023012"/>
    </source>
</evidence>
<dbReference type="PROSITE" id="PS50109">
    <property type="entry name" value="HIS_KIN"/>
    <property type="match status" value="1"/>
</dbReference>
<name>A0ABQ8UBC0_9EUKA</name>
<accession>A0ABQ8UBC0</accession>
<evidence type="ECO:0000259" key="7">
    <source>
        <dbReference type="PROSITE" id="PS50109"/>
    </source>
</evidence>
<dbReference type="Pfam" id="PF02518">
    <property type="entry name" value="HATPase_c"/>
    <property type="match status" value="1"/>
</dbReference>
<dbReference type="InterPro" id="IPR004358">
    <property type="entry name" value="Sig_transdc_His_kin-like_C"/>
</dbReference>
<keyword evidence="5" id="KW-0902">Two-component regulatory system</keyword>
<reference evidence="8" key="1">
    <citation type="journal article" date="2022" name="bioRxiv">
        <title>Genomics of Preaxostyla Flagellates Illuminates Evolutionary Transitions and the Path Towards Mitochondrial Loss.</title>
        <authorList>
            <person name="Novak L.V.F."/>
            <person name="Treitli S.C."/>
            <person name="Pyrih J."/>
            <person name="Halakuc P."/>
            <person name="Pipaliya S.V."/>
            <person name="Vacek V."/>
            <person name="Brzon O."/>
            <person name="Soukal P."/>
            <person name="Eme L."/>
            <person name="Dacks J.B."/>
            <person name="Karnkowska A."/>
            <person name="Elias M."/>
            <person name="Hampl V."/>
        </authorList>
    </citation>
    <scope>NUCLEOTIDE SEQUENCE</scope>
    <source>
        <strain evidence="8">RCP-MX</strain>
    </source>
</reference>
<dbReference type="PRINTS" id="PR00344">
    <property type="entry name" value="BCTRLSENSOR"/>
</dbReference>
<comment type="catalytic activity">
    <reaction evidence="1">
        <text>ATP + protein L-histidine = ADP + protein N-phospho-L-histidine.</text>
        <dbReference type="EC" id="2.7.13.3"/>
    </reaction>
</comment>
<evidence type="ECO:0000256" key="3">
    <source>
        <dbReference type="ARBA" id="ARBA00022679"/>
    </source>
</evidence>
<dbReference type="PANTHER" id="PTHR43711:SF1">
    <property type="entry name" value="HISTIDINE KINASE 1"/>
    <property type="match status" value="1"/>
</dbReference>
<dbReference type="Proteomes" id="UP001141327">
    <property type="component" value="Unassembled WGS sequence"/>
</dbReference>
<dbReference type="InterPro" id="IPR005467">
    <property type="entry name" value="His_kinase_dom"/>
</dbReference>
<dbReference type="EC" id="2.7.13.3" evidence="2"/>
<dbReference type="SMART" id="SM00387">
    <property type="entry name" value="HATPase_c"/>
    <property type="match status" value="1"/>
</dbReference>
<dbReference type="InterPro" id="IPR036890">
    <property type="entry name" value="HATPase_C_sf"/>
</dbReference>
<evidence type="ECO:0000313" key="8">
    <source>
        <dbReference type="EMBL" id="KAJ4454670.1"/>
    </source>
</evidence>
<evidence type="ECO:0000256" key="4">
    <source>
        <dbReference type="ARBA" id="ARBA00022777"/>
    </source>
</evidence>
<comment type="caution">
    <text evidence="8">The sequence shown here is derived from an EMBL/GenBank/DDBJ whole genome shotgun (WGS) entry which is preliminary data.</text>
</comment>
<protein>
    <recommendedName>
        <fullName evidence="2">histidine kinase</fullName>
        <ecNumber evidence="2">2.7.13.3</ecNumber>
    </recommendedName>
</protein>
<dbReference type="InterPro" id="IPR003594">
    <property type="entry name" value="HATPase_dom"/>
</dbReference>
<dbReference type="InterPro" id="IPR050736">
    <property type="entry name" value="Sensor_HK_Regulatory"/>
</dbReference>
<keyword evidence="9" id="KW-1185">Reference proteome</keyword>
<evidence type="ECO:0000313" key="9">
    <source>
        <dbReference type="Proteomes" id="UP001141327"/>
    </source>
</evidence>
<keyword evidence="8" id="KW-0547">Nucleotide-binding</keyword>
<sequence length="371" mass="40099">MDANCSSESLTEMKTYPINIELKLSEEDISRLVFHSALNLVDVLQDLIGSVRVCLNGRTDVFKKTEAFCTQLGRSLGSFSATARLMQSFTMERSLILGEVEDVKQILAVASQANAKLVAKVQGTMSLLENFIVPIFELRMNELLQRSKYPAGFWVAYHIATLRRNMETVLQAVSLSNAARTRIVFKPEEMGPQDHLVQLDIQSAAGRSIRLPPVMQDCFRDLLMNARKYSLPGTTIRGLMANTGEELVIRVEDQGIGIEPDEVEQIIQFGFRGSNAIGRRTMGGGFGLTKAYYFTKLLGGTFTITTGLGMGSIFEIRIRCPPGCALASPVTAAASAAAPADSGTAPRVAAPPAGATVEAPRQAGPPPLAVS</sequence>
<dbReference type="EMBL" id="JAPMOS010000141">
    <property type="protein sequence ID" value="KAJ4454670.1"/>
    <property type="molecule type" value="Genomic_DNA"/>
</dbReference>
<dbReference type="PANTHER" id="PTHR43711">
    <property type="entry name" value="TWO-COMPONENT HISTIDINE KINASE"/>
    <property type="match status" value="1"/>
</dbReference>
<evidence type="ECO:0000256" key="2">
    <source>
        <dbReference type="ARBA" id="ARBA00012438"/>
    </source>
</evidence>
<gene>
    <name evidence="8" type="ORF">PAPYR_10572</name>
</gene>
<feature type="compositionally biased region" description="Low complexity" evidence="6">
    <location>
        <begin position="337"/>
        <end position="346"/>
    </location>
</feature>